<organism evidence="1 2">
    <name type="scientific">Dreissena polymorpha</name>
    <name type="common">Zebra mussel</name>
    <name type="synonym">Mytilus polymorpha</name>
    <dbReference type="NCBI Taxonomy" id="45954"/>
    <lineage>
        <taxon>Eukaryota</taxon>
        <taxon>Metazoa</taxon>
        <taxon>Spiralia</taxon>
        <taxon>Lophotrochozoa</taxon>
        <taxon>Mollusca</taxon>
        <taxon>Bivalvia</taxon>
        <taxon>Autobranchia</taxon>
        <taxon>Heteroconchia</taxon>
        <taxon>Euheterodonta</taxon>
        <taxon>Imparidentia</taxon>
        <taxon>Neoheterodontei</taxon>
        <taxon>Myida</taxon>
        <taxon>Dreissenoidea</taxon>
        <taxon>Dreissenidae</taxon>
        <taxon>Dreissena</taxon>
    </lineage>
</organism>
<evidence type="ECO:0000313" key="1">
    <source>
        <dbReference type="EMBL" id="KAH3772769.1"/>
    </source>
</evidence>
<proteinExistence type="predicted"/>
<gene>
    <name evidence="1" type="ORF">DPMN_174115</name>
</gene>
<protein>
    <submittedName>
        <fullName evidence="1">Uncharacterized protein</fullName>
    </submittedName>
</protein>
<sequence>ILGADIHPACPFSFIEYVGEVLALVTACAYHKVDAISESQVGDRASRDGETGVVVFEGLLHYLLEEQFKQNGKEQTSLTNARLHGACLTRDRIPKAFTERNVRDLTNKSPRTANNT</sequence>
<feature type="non-terminal residue" evidence="1">
    <location>
        <position position="1"/>
    </location>
</feature>
<reference evidence="1" key="2">
    <citation type="submission" date="2020-11" db="EMBL/GenBank/DDBJ databases">
        <authorList>
            <person name="McCartney M.A."/>
            <person name="Auch B."/>
            <person name="Kono T."/>
            <person name="Mallez S."/>
            <person name="Becker A."/>
            <person name="Gohl D.M."/>
            <person name="Silverstein K.A.T."/>
            <person name="Koren S."/>
            <person name="Bechman K.B."/>
            <person name="Herman A."/>
            <person name="Abrahante J.E."/>
            <person name="Garbe J."/>
        </authorList>
    </citation>
    <scope>NUCLEOTIDE SEQUENCE</scope>
    <source>
        <strain evidence="1">Duluth1</strain>
        <tissue evidence="1">Whole animal</tissue>
    </source>
</reference>
<evidence type="ECO:0000313" key="2">
    <source>
        <dbReference type="Proteomes" id="UP000828390"/>
    </source>
</evidence>
<keyword evidence="2" id="KW-1185">Reference proteome</keyword>
<dbReference type="Proteomes" id="UP000828390">
    <property type="component" value="Unassembled WGS sequence"/>
</dbReference>
<accession>A0A9D4E5V2</accession>
<name>A0A9D4E5V2_DREPO</name>
<dbReference type="EMBL" id="JAIWYP010000009">
    <property type="protein sequence ID" value="KAH3772769.1"/>
    <property type="molecule type" value="Genomic_DNA"/>
</dbReference>
<comment type="caution">
    <text evidence="1">The sequence shown here is derived from an EMBL/GenBank/DDBJ whole genome shotgun (WGS) entry which is preliminary data.</text>
</comment>
<dbReference type="AlphaFoldDB" id="A0A9D4E5V2"/>
<reference evidence="1" key="1">
    <citation type="journal article" date="2019" name="bioRxiv">
        <title>The Genome of the Zebra Mussel, Dreissena polymorpha: A Resource for Invasive Species Research.</title>
        <authorList>
            <person name="McCartney M.A."/>
            <person name="Auch B."/>
            <person name="Kono T."/>
            <person name="Mallez S."/>
            <person name="Zhang Y."/>
            <person name="Obille A."/>
            <person name="Becker A."/>
            <person name="Abrahante J.E."/>
            <person name="Garbe J."/>
            <person name="Badalamenti J.P."/>
            <person name="Herman A."/>
            <person name="Mangelson H."/>
            <person name="Liachko I."/>
            <person name="Sullivan S."/>
            <person name="Sone E.D."/>
            <person name="Koren S."/>
            <person name="Silverstein K.A.T."/>
            <person name="Beckman K.B."/>
            <person name="Gohl D.M."/>
        </authorList>
    </citation>
    <scope>NUCLEOTIDE SEQUENCE</scope>
    <source>
        <strain evidence="1">Duluth1</strain>
        <tissue evidence="1">Whole animal</tissue>
    </source>
</reference>